<dbReference type="InterPro" id="IPR037523">
    <property type="entry name" value="VOC_core"/>
</dbReference>
<dbReference type="Proteomes" id="UP001321453">
    <property type="component" value="Unassembled WGS sequence"/>
</dbReference>
<proteinExistence type="predicted"/>
<dbReference type="Pfam" id="PF00903">
    <property type="entry name" value="Glyoxalase"/>
    <property type="match status" value="2"/>
</dbReference>
<evidence type="ECO:0000313" key="2">
    <source>
        <dbReference type="EMBL" id="MDM7831050.1"/>
    </source>
</evidence>
<dbReference type="EMBL" id="JAUCGR010000002">
    <property type="protein sequence ID" value="MDM7831050.1"/>
    <property type="molecule type" value="Genomic_DNA"/>
</dbReference>
<evidence type="ECO:0000313" key="3">
    <source>
        <dbReference type="Proteomes" id="UP001321453"/>
    </source>
</evidence>
<reference evidence="2 3" key="1">
    <citation type="submission" date="2023-06" db="EMBL/GenBank/DDBJ databases">
        <title>Cellulomonas sp. MW9 Whole genome sequence.</title>
        <authorList>
            <person name="Park S."/>
        </authorList>
    </citation>
    <scope>NUCLEOTIDE SEQUENCE [LARGE SCALE GENOMIC DNA]</scope>
    <source>
        <strain evidence="2 3">MW9</strain>
    </source>
</reference>
<dbReference type="SUPFAM" id="SSF54593">
    <property type="entry name" value="Glyoxalase/Bleomycin resistance protein/Dihydroxybiphenyl dioxygenase"/>
    <property type="match status" value="2"/>
</dbReference>
<dbReference type="PROSITE" id="PS51819">
    <property type="entry name" value="VOC"/>
    <property type="match status" value="2"/>
</dbReference>
<feature type="domain" description="VOC" evidence="1">
    <location>
        <begin position="15"/>
        <end position="132"/>
    </location>
</feature>
<dbReference type="PANTHER" id="PTHR43279">
    <property type="entry name" value="CATECHOL-2,3-DIOXYGENASE"/>
    <property type="match status" value="1"/>
</dbReference>
<evidence type="ECO:0000259" key="1">
    <source>
        <dbReference type="PROSITE" id="PS51819"/>
    </source>
</evidence>
<organism evidence="2 3">
    <name type="scientific">Cellulomonas edaphi</name>
    <dbReference type="NCBI Taxonomy" id="3053468"/>
    <lineage>
        <taxon>Bacteria</taxon>
        <taxon>Bacillati</taxon>
        <taxon>Actinomycetota</taxon>
        <taxon>Actinomycetes</taxon>
        <taxon>Micrococcales</taxon>
        <taxon>Cellulomonadaceae</taxon>
        <taxon>Cellulomonas</taxon>
    </lineage>
</organism>
<dbReference type="InterPro" id="IPR004360">
    <property type="entry name" value="Glyas_Fos-R_dOase_dom"/>
</dbReference>
<comment type="caution">
    <text evidence="2">The sequence shown here is derived from an EMBL/GenBank/DDBJ whole genome shotgun (WGS) entry which is preliminary data.</text>
</comment>
<dbReference type="InterPro" id="IPR029068">
    <property type="entry name" value="Glyas_Bleomycin-R_OHBP_Dase"/>
</dbReference>
<gene>
    <name evidence="2" type="ORF">QRT05_06865</name>
</gene>
<sequence length="291" mass="31193">MSPIQSSDILGSATDVGPVTLKVGDLDAMTDYYARGVGLQVLGQEGSVVTLGRGGVASVVLEHSPLLKHASASAAGLFHTAILFEDQADLAASVYSVARRFPRSFTGSSDHAVSKALYFDDPEGNGVELYWDRPREDWQWRDGRVVMGTQYLDPNGFLQESLTEAGAEGPGDGAAAVGHVHLKVGDIETARRFYVDTVGFEVTAQLGDQALFVSAGGYHHHLGMNTWQSRGASGRWPALGLGELTIELGSQDDRGALRDRLVTGGVVIREDDQALVLEDPWKNEVRVTVVS</sequence>
<name>A0ABT7S622_9CELL</name>
<accession>A0ABT7S622</accession>
<keyword evidence="3" id="KW-1185">Reference proteome</keyword>
<protein>
    <submittedName>
        <fullName evidence="2">VOC family protein</fullName>
    </submittedName>
</protein>
<feature type="domain" description="VOC" evidence="1">
    <location>
        <begin position="176"/>
        <end position="291"/>
    </location>
</feature>
<dbReference type="Gene3D" id="3.10.180.10">
    <property type="entry name" value="2,3-Dihydroxybiphenyl 1,2-Dioxygenase, domain 1"/>
    <property type="match status" value="2"/>
</dbReference>
<dbReference type="RefSeq" id="WP_289446296.1">
    <property type="nucleotide sequence ID" value="NZ_JAUCGR010000002.1"/>
</dbReference>
<dbReference type="PANTHER" id="PTHR43279:SF1">
    <property type="entry name" value="CATECHOL-2,3-DIOXYGENASE"/>
    <property type="match status" value="1"/>
</dbReference>